<dbReference type="HAMAP" id="MF_01491">
    <property type="entry name" value="RNase_J_bact"/>
    <property type="match status" value="1"/>
</dbReference>
<dbReference type="SMART" id="SM00849">
    <property type="entry name" value="Lactamase_B"/>
    <property type="match status" value="1"/>
</dbReference>
<dbReference type="PIRSF" id="PIRSF004803">
    <property type="entry name" value="RnjA"/>
    <property type="match status" value="1"/>
</dbReference>
<dbReference type="PANTHER" id="PTHR43694">
    <property type="entry name" value="RIBONUCLEASE J"/>
    <property type="match status" value="1"/>
</dbReference>
<keyword evidence="8 9" id="KW-0694">RNA-binding</keyword>
<evidence type="ECO:0000259" key="13">
    <source>
        <dbReference type="SMART" id="SM00849"/>
    </source>
</evidence>
<evidence type="ECO:0000256" key="10">
    <source>
        <dbReference type="PIRSR" id="PIRSR004803-1"/>
    </source>
</evidence>
<feature type="active site" description="Proton donor" evidence="10">
    <location>
        <position position="206"/>
    </location>
</feature>
<feature type="active site" description="Proton acceptor" evidence="10">
    <location>
        <position position="379"/>
    </location>
</feature>
<dbReference type="OrthoDB" id="9770211at2"/>
<comment type="similarity">
    <text evidence="9">Belongs to the metallo-beta-lactamase superfamily. RNA-metabolizing metallo-beta-lactamase-like family. Bacterial RNase J subfamily.</text>
</comment>
<keyword evidence="4 9" id="KW-0255">Endonuclease</keyword>
<keyword evidence="6 12" id="KW-0862">Zinc</keyword>
<keyword evidence="5 9" id="KW-0378">Hydrolase</keyword>
<dbReference type="InterPro" id="IPR036866">
    <property type="entry name" value="RibonucZ/Hydroxyglut_hydro"/>
</dbReference>
<evidence type="ECO:0000313" key="15">
    <source>
        <dbReference type="Proteomes" id="UP000280444"/>
    </source>
</evidence>
<comment type="cofactor">
    <cofactor evidence="12">
        <name>Zn(2+)</name>
        <dbReference type="ChEBI" id="CHEBI:29105"/>
    </cofactor>
    <text evidence="12">Binds 2 Zn(2+) ions per subunit. It is not clear if Zn(2+) or Mg(2+) is physiologically important.</text>
</comment>
<dbReference type="CDD" id="cd07714">
    <property type="entry name" value="RNaseJ_MBL-fold"/>
    <property type="match status" value="1"/>
</dbReference>
<evidence type="ECO:0000256" key="6">
    <source>
        <dbReference type="ARBA" id="ARBA00022833"/>
    </source>
</evidence>
<gene>
    <name evidence="9" type="primary">rnj</name>
    <name evidence="14" type="ORF">EII11_02020</name>
</gene>
<feature type="binding site" evidence="12">
    <location>
        <position position="86"/>
    </location>
    <ligand>
        <name>Zn(2+)</name>
        <dbReference type="ChEBI" id="CHEBI:29105"/>
        <label>1</label>
        <note>catalytic</note>
    </ligand>
</feature>
<keyword evidence="1 9" id="KW-0963">Cytoplasm</keyword>
<evidence type="ECO:0000256" key="7">
    <source>
        <dbReference type="ARBA" id="ARBA00022839"/>
    </source>
</evidence>
<feature type="binding site" evidence="12">
    <location>
        <position position="61"/>
    </location>
    <ligand>
        <name>Ca(2+)</name>
        <dbReference type="ChEBI" id="CHEBI:29108"/>
    </ligand>
</feature>
<evidence type="ECO:0000256" key="1">
    <source>
        <dbReference type="ARBA" id="ARBA00022490"/>
    </source>
</evidence>
<evidence type="ECO:0000256" key="8">
    <source>
        <dbReference type="ARBA" id="ARBA00022884"/>
    </source>
</evidence>
<dbReference type="Pfam" id="PF07521">
    <property type="entry name" value="RMMBL"/>
    <property type="match status" value="1"/>
</dbReference>
<dbReference type="AlphaFoldDB" id="A0A3P1SHN6"/>
<dbReference type="EC" id="3.1.-.-" evidence="9"/>
<feature type="binding site" evidence="11">
    <location>
        <begin position="243"/>
        <end position="245"/>
    </location>
    <ligand>
        <name>substrate</name>
    </ligand>
</feature>
<dbReference type="InterPro" id="IPR030854">
    <property type="entry name" value="RNase_J_bac"/>
</dbReference>
<evidence type="ECO:0000313" key="14">
    <source>
        <dbReference type="EMBL" id="RRC96439.1"/>
    </source>
</evidence>
<dbReference type="GO" id="GO:0004534">
    <property type="term" value="F:5'-3' RNA exonuclease activity"/>
    <property type="evidence" value="ECO:0007669"/>
    <property type="project" value="UniProtKB-UniRule"/>
</dbReference>
<dbReference type="InterPro" id="IPR004613">
    <property type="entry name" value="RNase_J"/>
</dbReference>
<dbReference type="InterPro" id="IPR001279">
    <property type="entry name" value="Metallo-B-lactamas"/>
</dbReference>
<feature type="binding site" evidence="12">
    <location>
        <position position="174"/>
    </location>
    <ligand>
        <name>Zn(2+)</name>
        <dbReference type="ChEBI" id="CHEBI:29105"/>
        <label>1</label>
        <note>catalytic</note>
    </ligand>
</feature>
<evidence type="ECO:0000256" key="5">
    <source>
        <dbReference type="ARBA" id="ARBA00022801"/>
    </source>
</evidence>
<comment type="cofactor">
    <cofactor evidence="12">
        <name>Ca(2+)</name>
        <dbReference type="ChEBI" id="CHEBI:29108"/>
    </cofactor>
    <text evidence="12">Binds 1 Ca(2+) cation per subunit. Seen in 1 crystal structure, it is not clear if it is physiologically important.</text>
</comment>
<dbReference type="GO" id="GO:0003723">
    <property type="term" value="F:RNA binding"/>
    <property type="evidence" value="ECO:0007669"/>
    <property type="project" value="UniProtKB-UniRule"/>
</dbReference>
<dbReference type="GO" id="GO:0005737">
    <property type="term" value="C:cytoplasm"/>
    <property type="evidence" value="ECO:0007669"/>
    <property type="project" value="UniProtKB-SubCell"/>
</dbReference>
<feature type="binding site" evidence="12">
    <location>
        <position position="59"/>
    </location>
    <ligand>
        <name>Ca(2+)</name>
        <dbReference type="ChEBI" id="CHEBI:29108"/>
    </ligand>
</feature>
<keyword evidence="2 9" id="KW-0540">Nuclease</keyword>
<feature type="binding site" evidence="12">
    <location>
        <position position="84"/>
    </location>
    <ligand>
        <name>Zn(2+)</name>
        <dbReference type="ChEBI" id="CHEBI:29105"/>
        <label>1</label>
        <note>catalytic</note>
    </ligand>
</feature>
<dbReference type="Pfam" id="PF00753">
    <property type="entry name" value="Lactamase_B"/>
    <property type="match status" value="1"/>
</dbReference>
<keyword evidence="15" id="KW-1185">Reference proteome</keyword>
<dbReference type="RefSeq" id="WP_124868025.1">
    <property type="nucleotide sequence ID" value="NZ_RQZF01000001.1"/>
</dbReference>
<feature type="binding site" evidence="9 11">
    <location>
        <begin position="375"/>
        <end position="379"/>
    </location>
    <ligand>
        <name>substrate</name>
    </ligand>
</feature>
<feature type="binding site" evidence="12">
    <location>
        <position position="89"/>
    </location>
    <ligand>
        <name>Zn(2+)</name>
        <dbReference type="ChEBI" id="CHEBI:29105"/>
        <label>1</label>
        <note>catalytic</note>
    </ligand>
</feature>
<dbReference type="PANTHER" id="PTHR43694:SF1">
    <property type="entry name" value="RIBONUCLEASE J"/>
    <property type="match status" value="1"/>
</dbReference>
<accession>A0A3P1SHN6</accession>
<dbReference type="GO" id="GO:0008270">
    <property type="term" value="F:zinc ion binding"/>
    <property type="evidence" value="ECO:0007669"/>
    <property type="project" value="InterPro"/>
</dbReference>
<dbReference type="EMBL" id="RQZF01000001">
    <property type="protein sequence ID" value="RRC96439.1"/>
    <property type="molecule type" value="Genomic_DNA"/>
</dbReference>
<evidence type="ECO:0000256" key="9">
    <source>
        <dbReference type="HAMAP-Rule" id="MF_01491"/>
    </source>
</evidence>
<dbReference type="InterPro" id="IPR011108">
    <property type="entry name" value="RMMBL"/>
</dbReference>
<keyword evidence="7 9" id="KW-0269">Exonuclease</keyword>
<dbReference type="InterPro" id="IPR042173">
    <property type="entry name" value="RNase_J_2"/>
</dbReference>
<evidence type="ECO:0000256" key="2">
    <source>
        <dbReference type="ARBA" id="ARBA00022722"/>
    </source>
</evidence>
<evidence type="ECO:0000256" key="4">
    <source>
        <dbReference type="ARBA" id="ARBA00022759"/>
    </source>
</evidence>
<keyword evidence="9" id="KW-0698">rRNA processing</keyword>
<feature type="binding site" evidence="12">
    <location>
        <position position="454"/>
    </location>
    <ligand>
        <name>Ca(2+)</name>
        <dbReference type="ChEBI" id="CHEBI:29108"/>
    </ligand>
</feature>
<comment type="caution">
    <text evidence="14">The sequence shown here is derived from an EMBL/GenBank/DDBJ whole genome shotgun (WGS) entry which is preliminary data.</text>
</comment>
<dbReference type="GO" id="GO:0006364">
    <property type="term" value="P:rRNA processing"/>
    <property type="evidence" value="ECO:0007669"/>
    <property type="project" value="UniProtKB-UniRule"/>
</dbReference>
<evidence type="ECO:0000256" key="3">
    <source>
        <dbReference type="ARBA" id="ARBA00022723"/>
    </source>
</evidence>
<dbReference type="InterPro" id="IPR055132">
    <property type="entry name" value="RNase_J_b_CASP"/>
</dbReference>
<keyword evidence="12" id="KW-0106">Calcium</keyword>
<dbReference type="NCBIfam" id="TIGR00649">
    <property type="entry name" value="MG423"/>
    <property type="match status" value="1"/>
</dbReference>
<dbReference type="InterPro" id="IPR041636">
    <property type="entry name" value="RNase_J_C"/>
</dbReference>
<comment type="function">
    <text evidence="9">An RNase that has 5'-3' exonuclease and possibly endonuclease activity. Involved in maturation of rRNA and in some organisms also mRNA maturation and/or decay.</text>
</comment>
<feature type="domain" description="Metallo-beta-lactamase" evidence="13">
    <location>
        <begin position="31"/>
        <end position="226"/>
    </location>
</feature>
<sequence>MKPLYENLAEPAPLEEGALRVIPLGGLGEVGRNMNVLEYAGKLLVVDCGVLFPEETQPGVDLILPDFSWIEDRLDDVVGMILTHGHEDHIGAVPYLLKLRADIPIYGSDLTLAFVEPKIREHRLPSPDLVVVAEGDRINIGPFNCEFVAVTHSIPDALAVFVRTDAGKVLITGDFKMDQLPLDGRLTDLRAFARFGEEGVDLFMVDSTNAEVPGFVTPECEIGPVLDRVFAEATGQIVVASFASHVHRVQQVMNAAHRNGRRVALVGRSMERNMRIAEEKGYLTVPPDVIVDSATIADLPPHQRVYMATGSQGEPMAALSRMAAGSHKFVTLEPDDMVVFASSLIPGNENSVYRLINGLMRLGARVVHQSNTKVHVSGHASAGELLYCYNIIQPTNVMPIHGEIRHLIANGQLAVKTGVPVENVVLAEDGVVVDLKDGKTRIAGAVPCEYVYVDGRSIGEISEEELAARRTLGAEGFVSVYAVVERDSGMVLASPTIRAIGMAEDDAVFEEILPEVDAALREAAAPGGVDPYVLQQVMRRVIGRWVARRLRRRPMIVPVVVEQ</sequence>
<dbReference type="Gene3D" id="3.40.50.10710">
    <property type="entry name" value="Metallo-hydrolase/oxidoreductase"/>
    <property type="match status" value="1"/>
</dbReference>
<dbReference type="Pfam" id="PF17770">
    <property type="entry name" value="RNase_J_C"/>
    <property type="match status" value="1"/>
</dbReference>
<dbReference type="Proteomes" id="UP000280444">
    <property type="component" value="Unassembled WGS sequence"/>
</dbReference>
<reference evidence="14 15" key="1">
    <citation type="submission" date="2018-11" db="EMBL/GenBank/DDBJ databases">
        <title>Genomes From Bacteria Associated with the Canine Oral Cavity: a Test Case for Automated Genome-Based Taxonomic Assignment.</title>
        <authorList>
            <person name="Coil D.A."/>
            <person name="Jospin G."/>
            <person name="Darling A.E."/>
            <person name="Wallis C."/>
            <person name="Davis I.J."/>
            <person name="Harris S."/>
            <person name="Eisen J.A."/>
            <person name="Holcombe L.J."/>
            <person name="O'Flynn C."/>
        </authorList>
    </citation>
    <scope>NUCLEOTIDE SEQUENCE [LARGE SCALE GENOMIC DNA]</scope>
    <source>
        <strain evidence="14 15">OH770</strain>
    </source>
</reference>
<dbReference type="Gene3D" id="3.60.15.10">
    <property type="entry name" value="Ribonuclease Z/Hydroxyacylglutathione hydrolase-like"/>
    <property type="match status" value="1"/>
</dbReference>
<feature type="binding site" evidence="12">
    <location>
        <position position="152"/>
    </location>
    <ligand>
        <name>Zn(2+)</name>
        <dbReference type="ChEBI" id="CHEBI:29105"/>
        <label>1</label>
        <note>catalytic</note>
    </ligand>
</feature>
<feature type="binding site" evidence="12">
    <location>
        <position position="401"/>
    </location>
    <ligand>
        <name>Zn(2+)</name>
        <dbReference type="ChEBI" id="CHEBI:29105"/>
        <label>1</label>
        <note>catalytic</note>
    </ligand>
</feature>
<organism evidence="14 15">
    <name type="scientific">Schaalia canis</name>
    <dbReference type="NCBI Taxonomy" id="100469"/>
    <lineage>
        <taxon>Bacteria</taxon>
        <taxon>Bacillati</taxon>
        <taxon>Actinomycetota</taxon>
        <taxon>Actinomycetes</taxon>
        <taxon>Actinomycetales</taxon>
        <taxon>Actinomycetaceae</taxon>
        <taxon>Schaalia</taxon>
    </lineage>
</organism>
<keyword evidence="3 12" id="KW-0479">Metal-binding</keyword>
<evidence type="ECO:0000256" key="11">
    <source>
        <dbReference type="PIRSR" id="PIRSR004803-2"/>
    </source>
</evidence>
<protein>
    <recommendedName>
        <fullName evidence="9">Ribonuclease J</fullName>
        <shortName evidence="9">RNase J</shortName>
        <ecNumber evidence="9">3.1.-.-</ecNumber>
    </recommendedName>
</protein>
<name>A0A3P1SHN6_9ACTO</name>
<dbReference type="GO" id="GO:0004521">
    <property type="term" value="F:RNA endonuclease activity"/>
    <property type="evidence" value="ECO:0007669"/>
    <property type="project" value="UniProtKB-UniRule"/>
</dbReference>
<comment type="subcellular location">
    <subcellularLocation>
        <location evidence="9">Cytoplasm</location>
    </subcellularLocation>
</comment>
<feature type="binding site" evidence="12">
    <location>
        <position position="88"/>
    </location>
    <ligand>
        <name>Zn(2+)</name>
        <dbReference type="ChEBI" id="CHEBI:29105"/>
        <label>1</label>
        <note>catalytic</note>
    </ligand>
</feature>
<evidence type="ECO:0000256" key="12">
    <source>
        <dbReference type="PIRSR" id="PIRSR004803-3"/>
    </source>
</evidence>
<comment type="subunit">
    <text evidence="9">Homodimer, may be a subunit of the RNA degradosome.</text>
</comment>
<dbReference type="SUPFAM" id="SSF56281">
    <property type="entry name" value="Metallo-hydrolase/oxidoreductase"/>
    <property type="match status" value="1"/>
</dbReference>
<proteinExistence type="inferred from homology"/>
<dbReference type="Pfam" id="PF22505">
    <property type="entry name" value="RNase_J_b_CASP"/>
    <property type="match status" value="1"/>
</dbReference>
<dbReference type="Gene3D" id="3.10.20.580">
    <property type="match status" value="1"/>
</dbReference>